<organism evidence="1 2">
    <name type="scientific">Nitrosovibrio tenuis</name>
    <dbReference type="NCBI Taxonomy" id="1233"/>
    <lineage>
        <taxon>Bacteria</taxon>
        <taxon>Pseudomonadati</taxon>
        <taxon>Pseudomonadota</taxon>
        <taxon>Betaproteobacteria</taxon>
        <taxon>Nitrosomonadales</taxon>
        <taxon>Nitrosomonadaceae</taxon>
        <taxon>Nitrosovibrio</taxon>
    </lineage>
</organism>
<evidence type="ECO:0000313" key="1">
    <source>
        <dbReference type="EMBL" id="SEK81861.1"/>
    </source>
</evidence>
<reference evidence="1 2" key="1">
    <citation type="submission" date="2016-10" db="EMBL/GenBank/DDBJ databases">
        <authorList>
            <person name="de Groot N.N."/>
        </authorList>
    </citation>
    <scope>NUCLEOTIDE SEQUENCE [LARGE SCALE GENOMIC DNA]</scope>
    <source>
        <strain evidence="1 2">Nv1</strain>
    </source>
</reference>
<protein>
    <submittedName>
        <fullName evidence="1">Uncharacterized protein</fullName>
    </submittedName>
</protein>
<keyword evidence="2" id="KW-1185">Reference proteome</keyword>
<gene>
    <name evidence="1" type="ORF">SAMN05216387_103108</name>
</gene>
<dbReference type="Proteomes" id="UP000198620">
    <property type="component" value="Unassembled WGS sequence"/>
</dbReference>
<accession>A0A1H7K4L7</accession>
<dbReference type="EMBL" id="FOBH01000003">
    <property type="protein sequence ID" value="SEK81861.1"/>
    <property type="molecule type" value="Genomic_DNA"/>
</dbReference>
<name>A0A1H7K4L7_9PROT</name>
<dbReference type="AlphaFoldDB" id="A0A1H7K4L7"/>
<proteinExistence type="predicted"/>
<evidence type="ECO:0000313" key="2">
    <source>
        <dbReference type="Proteomes" id="UP000198620"/>
    </source>
</evidence>
<sequence length="171" mass="19131">MALLRYPAEAALELLRRKWKSKTKTRSTYHRGSGCVGMYGKALTQSTNLSQHEINDFIDGLDGDGFSSAIIPFACVGCPAPSPKLWKSTVGVYRGVLGQRCNLFSGYALALNMCWKGWANRAITRRVREYIEESGMGIRKRNPSRPSRKNSYAGQQNNVLFNGSEYLEVKN</sequence>